<proteinExistence type="predicted"/>
<evidence type="ECO:0000313" key="1">
    <source>
        <dbReference type="EMBL" id="KAK7033838.1"/>
    </source>
</evidence>
<dbReference type="SUPFAM" id="SSF52540">
    <property type="entry name" value="P-loop containing nucleoside triphosphate hydrolases"/>
    <property type="match status" value="1"/>
</dbReference>
<dbReference type="Gene3D" id="3.40.50.300">
    <property type="entry name" value="P-loop containing nucleotide triphosphate hydrolases"/>
    <property type="match status" value="2"/>
</dbReference>
<dbReference type="AlphaFoldDB" id="A0AAW0C627"/>
<protein>
    <recommendedName>
        <fullName evidence="3">Helicase C-terminal domain-containing protein</fullName>
    </recommendedName>
</protein>
<evidence type="ECO:0008006" key="3">
    <source>
        <dbReference type="Google" id="ProtNLM"/>
    </source>
</evidence>
<dbReference type="Proteomes" id="UP001362999">
    <property type="component" value="Unassembled WGS sequence"/>
</dbReference>
<sequence length="168" mass="18475">MLSGVPDTTWTRAPYAVAPPTLRNYCTGQRPEVLPRHHRSPVDVVIFVQSVARANELDKLLVSCNFPSISIHSGLAQEERVYWLPLISSVADIDVERVNIVMNHYCPPDADSYLHRVGHAGRFGTKGLAVTFVASETDQQVMATIQSPFTVAVPELPDHIDRADATAS</sequence>
<comment type="caution">
    <text evidence="1">The sequence shown here is derived from an EMBL/GenBank/DDBJ whole genome shotgun (WGS) entry which is preliminary data.</text>
</comment>
<evidence type="ECO:0000313" key="2">
    <source>
        <dbReference type="Proteomes" id="UP001362999"/>
    </source>
</evidence>
<keyword evidence="2" id="KW-1185">Reference proteome</keyword>
<organism evidence="1 2">
    <name type="scientific">Favolaschia claudopus</name>
    <dbReference type="NCBI Taxonomy" id="2862362"/>
    <lineage>
        <taxon>Eukaryota</taxon>
        <taxon>Fungi</taxon>
        <taxon>Dikarya</taxon>
        <taxon>Basidiomycota</taxon>
        <taxon>Agaricomycotina</taxon>
        <taxon>Agaricomycetes</taxon>
        <taxon>Agaricomycetidae</taxon>
        <taxon>Agaricales</taxon>
        <taxon>Marasmiineae</taxon>
        <taxon>Mycenaceae</taxon>
        <taxon>Favolaschia</taxon>
    </lineage>
</organism>
<name>A0AAW0C627_9AGAR</name>
<dbReference type="EMBL" id="JAWWNJ010000022">
    <property type="protein sequence ID" value="KAK7033838.1"/>
    <property type="molecule type" value="Genomic_DNA"/>
</dbReference>
<dbReference type="PANTHER" id="PTHR47958">
    <property type="entry name" value="ATP-DEPENDENT RNA HELICASE DBP3"/>
    <property type="match status" value="1"/>
</dbReference>
<dbReference type="InterPro" id="IPR027417">
    <property type="entry name" value="P-loop_NTPase"/>
</dbReference>
<gene>
    <name evidence="1" type="ORF">R3P38DRAFT_3351797</name>
</gene>
<reference evidence="1 2" key="1">
    <citation type="journal article" date="2024" name="J Genomics">
        <title>Draft genome sequencing and assembly of Favolaschia claudopus CIRM-BRFM 2984 isolated from oak limbs.</title>
        <authorList>
            <person name="Navarro D."/>
            <person name="Drula E."/>
            <person name="Chaduli D."/>
            <person name="Cazenave R."/>
            <person name="Ahrendt S."/>
            <person name="Wang J."/>
            <person name="Lipzen A."/>
            <person name="Daum C."/>
            <person name="Barry K."/>
            <person name="Grigoriev I.V."/>
            <person name="Favel A."/>
            <person name="Rosso M.N."/>
            <person name="Martin F."/>
        </authorList>
    </citation>
    <scope>NUCLEOTIDE SEQUENCE [LARGE SCALE GENOMIC DNA]</scope>
    <source>
        <strain evidence="1 2">CIRM-BRFM 2984</strain>
    </source>
</reference>
<accession>A0AAW0C627</accession>